<organism evidence="2 3">
    <name type="scientific">Candidatus Frankia alpina</name>
    <dbReference type="NCBI Taxonomy" id="2699483"/>
    <lineage>
        <taxon>Bacteria</taxon>
        <taxon>Bacillati</taxon>
        <taxon>Actinomycetota</taxon>
        <taxon>Actinomycetes</taxon>
        <taxon>Frankiales</taxon>
        <taxon>Frankiaceae</taxon>
        <taxon>Frankia</taxon>
    </lineage>
</organism>
<dbReference type="OrthoDB" id="9787933at2"/>
<feature type="domain" description="Dienelactone hydrolase" evidence="1">
    <location>
        <begin position="15"/>
        <end position="243"/>
    </location>
</feature>
<accession>A0A4S5CSY4</accession>
<dbReference type="PANTHER" id="PTHR46623">
    <property type="entry name" value="CARBOXYMETHYLENEBUTENOLIDASE-RELATED"/>
    <property type="match status" value="1"/>
</dbReference>
<dbReference type="InterPro" id="IPR029058">
    <property type="entry name" value="AB_hydrolase_fold"/>
</dbReference>
<dbReference type="InterPro" id="IPR051049">
    <property type="entry name" value="Dienelactone_hydrolase-like"/>
</dbReference>
<evidence type="ECO:0000313" key="2">
    <source>
        <dbReference type="EMBL" id="THJ48083.1"/>
    </source>
</evidence>
<dbReference type="SUPFAM" id="SSF53474">
    <property type="entry name" value="alpha/beta-Hydrolases"/>
    <property type="match status" value="1"/>
</dbReference>
<name>A0A4S5CSY4_9ACTN</name>
<gene>
    <name evidence="2" type="ORF">E7Y31_19485</name>
</gene>
<dbReference type="Proteomes" id="UP000305282">
    <property type="component" value="Unassembled WGS sequence"/>
</dbReference>
<dbReference type="GO" id="GO:0016787">
    <property type="term" value="F:hydrolase activity"/>
    <property type="evidence" value="ECO:0007669"/>
    <property type="project" value="UniProtKB-KW"/>
</dbReference>
<sequence length="248" mass="26134">MPVTELDVRTADGVMDVYLHTPDGGGGATPPVVIFYPDAGGVRPVMHDMAAQLASLGYAVALVNFFYRSGKISFDVGKVWSDPDLRAELTAVMGKADPASVVRDTAALLDVLEGRSDVRADKVGAVGYCRGGLMAFTLAGAIPDRVAAAASIHGGGIATEEPTSPHLRAEAIQAALYFGVAADDRSCTPEQQELLTAALDKAGARYELEQYTAAHGFAVRDNLSYDPAAAQRHWEQVTALFARDLPTG</sequence>
<evidence type="ECO:0000259" key="1">
    <source>
        <dbReference type="Pfam" id="PF01738"/>
    </source>
</evidence>
<keyword evidence="3" id="KW-1185">Reference proteome</keyword>
<proteinExistence type="predicted"/>
<protein>
    <submittedName>
        <fullName evidence="2">Dienelactone hydrolase family protein</fullName>
    </submittedName>
</protein>
<dbReference type="RefSeq" id="WP_136449291.1">
    <property type="nucleotide sequence ID" value="NZ_SSXH01000671.1"/>
</dbReference>
<dbReference type="PANTHER" id="PTHR46623:SF10">
    <property type="entry name" value="CARBOXYMETHYLENEBUTENOLIDASE HOMOLOG"/>
    <property type="match status" value="1"/>
</dbReference>
<comment type="caution">
    <text evidence="2">The sequence shown here is derived from an EMBL/GenBank/DDBJ whole genome shotgun (WGS) entry which is preliminary data.</text>
</comment>
<evidence type="ECO:0000313" key="3">
    <source>
        <dbReference type="Proteomes" id="UP000305282"/>
    </source>
</evidence>
<dbReference type="EMBL" id="SSXH01000671">
    <property type="protein sequence ID" value="THJ48083.1"/>
    <property type="molecule type" value="Genomic_DNA"/>
</dbReference>
<dbReference type="Gene3D" id="3.40.50.1820">
    <property type="entry name" value="alpha/beta hydrolase"/>
    <property type="match status" value="1"/>
</dbReference>
<dbReference type="Pfam" id="PF01738">
    <property type="entry name" value="DLH"/>
    <property type="match status" value="1"/>
</dbReference>
<dbReference type="InterPro" id="IPR002925">
    <property type="entry name" value="Dienelactn_hydro"/>
</dbReference>
<dbReference type="AlphaFoldDB" id="A0A4S5CSY4"/>
<keyword evidence="2" id="KW-0378">Hydrolase</keyword>
<reference evidence="2 3" key="1">
    <citation type="submission" date="2019-04" db="EMBL/GenBank/DDBJ databases">
        <title>Draft genome sequences for three unisolated Alnus-infective Frankia Sp+ strains, AgTrS, AiOr and AvVan, the first sequenced Frankia strains able to sporulate in-planta.</title>
        <authorList>
            <person name="Bethencourt L."/>
            <person name="Vautrin F."/>
            <person name="Taib N."/>
            <person name="Dubost A."/>
            <person name="Castro-Garcia L."/>
            <person name="Imbaud O."/>
            <person name="Abrouk D."/>
            <person name="Fournier P."/>
            <person name="Briolay J."/>
            <person name="Nguyen A."/>
            <person name="Normand P."/>
            <person name="Fernandez M.P."/>
            <person name="Brochier-Armanet C."/>
            <person name="Herrera-Belaroussi A."/>
        </authorList>
    </citation>
    <scope>NUCLEOTIDE SEQUENCE [LARGE SCALE GENOMIC DNA]</scope>
    <source>
        <strain evidence="2 3">AvVan</strain>
    </source>
</reference>